<dbReference type="InterPro" id="IPR058517">
    <property type="entry name" value="DUF8204"/>
</dbReference>
<reference evidence="3 4" key="1">
    <citation type="journal article" date="2009" name="Science">
        <title>Green evolution and dynamic adaptations revealed by genomes of the marine picoeukaryotes Micromonas.</title>
        <authorList>
            <person name="Worden A.Z."/>
            <person name="Lee J.H."/>
            <person name="Mock T."/>
            <person name="Rouze P."/>
            <person name="Simmons M.P."/>
            <person name="Aerts A.L."/>
            <person name="Allen A.E."/>
            <person name="Cuvelier M.L."/>
            <person name="Derelle E."/>
            <person name="Everett M.V."/>
            <person name="Foulon E."/>
            <person name="Grimwood J."/>
            <person name="Gundlach H."/>
            <person name="Henrissat B."/>
            <person name="Napoli C."/>
            <person name="McDonald S.M."/>
            <person name="Parker M.S."/>
            <person name="Rombauts S."/>
            <person name="Salamov A."/>
            <person name="Von Dassow P."/>
            <person name="Badger J.H."/>
            <person name="Coutinho P.M."/>
            <person name="Demir E."/>
            <person name="Dubchak I."/>
            <person name="Gentemann C."/>
            <person name="Eikrem W."/>
            <person name="Gready J.E."/>
            <person name="John U."/>
            <person name="Lanier W."/>
            <person name="Lindquist E.A."/>
            <person name="Lucas S."/>
            <person name="Mayer K.F."/>
            <person name="Moreau H."/>
            <person name="Not F."/>
            <person name="Otillar R."/>
            <person name="Panaud O."/>
            <person name="Pangilinan J."/>
            <person name="Paulsen I."/>
            <person name="Piegu B."/>
            <person name="Poliakov A."/>
            <person name="Robbens S."/>
            <person name="Schmutz J."/>
            <person name="Toulza E."/>
            <person name="Wyss T."/>
            <person name="Zelensky A."/>
            <person name="Zhou K."/>
            <person name="Armbrust E.V."/>
            <person name="Bhattacharya D."/>
            <person name="Goodenough U.W."/>
            <person name="Van de Peer Y."/>
            <person name="Grigoriev I.V."/>
        </authorList>
    </citation>
    <scope>NUCLEOTIDE SEQUENCE [LARGE SCALE GENOMIC DNA]</scope>
    <source>
        <strain evidence="3 4">CCMP1545</strain>
    </source>
</reference>
<proteinExistence type="predicted"/>
<name>C1MHX6_MICPC</name>
<accession>C1MHX6</accession>
<evidence type="ECO:0000313" key="3">
    <source>
        <dbReference type="EMBL" id="EEH60285.1"/>
    </source>
</evidence>
<organism evidence="4">
    <name type="scientific">Micromonas pusilla (strain CCMP1545)</name>
    <name type="common">Picoplanktonic green alga</name>
    <dbReference type="NCBI Taxonomy" id="564608"/>
    <lineage>
        <taxon>Eukaryota</taxon>
        <taxon>Viridiplantae</taxon>
        <taxon>Chlorophyta</taxon>
        <taxon>Mamiellophyceae</taxon>
        <taxon>Mamiellales</taxon>
        <taxon>Mamiellaceae</taxon>
        <taxon>Micromonas</taxon>
    </lineage>
</organism>
<evidence type="ECO:0000313" key="4">
    <source>
        <dbReference type="Proteomes" id="UP000001876"/>
    </source>
</evidence>
<evidence type="ECO:0000259" key="2">
    <source>
        <dbReference type="Pfam" id="PF26631"/>
    </source>
</evidence>
<dbReference type="PANTHER" id="PTHR34566:SF6">
    <property type="entry name" value="OS09G0530700 PROTEIN"/>
    <property type="match status" value="1"/>
</dbReference>
<keyword evidence="4" id="KW-1185">Reference proteome</keyword>
<protein>
    <submittedName>
        <fullName evidence="3">Predicted protein</fullName>
    </submittedName>
</protein>
<dbReference type="Pfam" id="PF26631">
    <property type="entry name" value="DUF8204"/>
    <property type="match status" value="1"/>
</dbReference>
<dbReference type="GeneID" id="9680761"/>
<feature type="domain" description="DUF8204" evidence="2">
    <location>
        <begin position="20"/>
        <end position="124"/>
    </location>
</feature>
<evidence type="ECO:0000256" key="1">
    <source>
        <dbReference type="SAM" id="MobiDB-lite"/>
    </source>
</evidence>
<sequence>MAPPPDPPRASRGRDPPPYKSKTCLGAMFYGKSLEDSGVPPVCVGVQYGNTTEAPANAIGDGDGPESHTTTDELGAFKFTCVGYGQRAYPYFPDDNDSADGGGDDGGGRKRRNRLPHCVGLQILVADSKSHEDRRAADPAAWEKAGWEDFAERRNRGHADDPEVRAFFERLRVEKMKELMEEQRRRERSDAFPFVSADFEKKFTKTAGKMLSNMKKHAEYIAKLAGISGQR</sequence>
<dbReference type="OMA" id="KSHEDRR"/>
<dbReference type="KEGG" id="mpp:MICPUCDRAFT_50357"/>
<dbReference type="RefSeq" id="XP_003055033.1">
    <property type="nucleotide sequence ID" value="XM_003054987.1"/>
</dbReference>
<dbReference type="Proteomes" id="UP000001876">
    <property type="component" value="Unassembled WGS sequence"/>
</dbReference>
<dbReference type="AlphaFoldDB" id="C1MHX6"/>
<feature type="region of interest" description="Disordered" evidence="1">
    <location>
        <begin position="1"/>
        <end position="20"/>
    </location>
</feature>
<gene>
    <name evidence="3" type="ORF">MICPUCDRAFT_50357</name>
</gene>
<dbReference type="PANTHER" id="PTHR34566">
    <property type="entry name" value="ALTERED INHERITANCE OF MITOCHONDRIA PROTEIN"/>
    <property type="match status" value="1"/>
</dbReference>
<feature type="region of interest" description="Disordered" evidence="1">
    <location>
        <begin position="92"/>
        <end position="113"/>
    </location>
</feature>
<dbReference type="EMBL" id="GG663735">
    <property type="protein sequence ID" value="EEH60285.1"/>
    <property type="molecule type" value="Genomic_DNA"/>
</dbReference>
<feature type="region of interest" description="Disordered" evidence="1">
    <location>
        <begin position="52"/>
        <end position="71"/>
    </location>
</feature>